<keyword evidence="2" id="KW-1185">Reference proteome</keyword>
<dbReference type="RefSeq" id="WP_377369909.1">
    <property type="nucleotide sequence ID" value="NZ_JAOTJD010000017.1"/>
</dbReference>
<dbReference type="EMBL" id="JAOTJD010000017">
    <property type="protein sequence ID" value="MFD3264350.1"/>
    <property type="molecule type" value="Genomic_DNA"/>
</dbReference>
<name>A0ABW6CRB0_9CAUL</name>
<proteinExistence type="predicted"/>
<accession>A0ABW6CRB0</accession>
<sequence length="60" mass="6612">MIAPYPAETAPKDGRVIRGWFKFEGGAQLIAVSWDLERSAWVNLLGEPVLKGVLKNWGDG</sequence>
<protein>
    <submittedName>
        <fullName evidence="1">Uncharacterized protein</fullName>
    </submittedName>
</protein>
<organism evidence="1 2">
    <name type="scientific">Phenylobacterium ferrooxidans</name>
    <dbReference type="NCBI Taxonomy" id="2982689"/>
    <lineage>
        <taxon>Bacteria</taxon>
        <taxon>Pseudomonadati</taxon>
        <taxon>Pseudomonadota</taxon>
        <taxon>Alphaproteobacteria</taxon>
        <taxon>Caulobacterales</taxon>
        <taxon>Caulobacteraceae</taxon>
        <taxon>Phenylobacterium</taxon>
    </lineage>
</organism>
<dbReference type="Proteomes" id="UP001598130">
    <property type="component" value="Unassembled WGS sequence"/>
</dbReference>
<gene>
    <name evidence="1" type="ORF">OCL97_10300</name>
</gene>
<reference evidence="1 2" key="1">
    <citation type="submission" date="2022-09" db="EMBL/GenBank/DDBJ databases">
        <title>New species of Phenylobacterium.</title>
        <authorList>
            <person name="Mieszkin S."/>
        </authorList>
    </citation>
    <scope>NUCLEOTIDE SEQUENCE [LARGE SCALE GENOMIC DNA]</scope>
    <source>
        <strain evidence="1 2">HK31-G</strain>
    </source>
</reference>
<comment type="caution">
    <text evidence="1">The sequence shown here is derived from an EMBL/GenBank/DDBJ whole genome shotgun (WGS) entry which is preliminary data.</text>
</comment>
<evidence type="ECO:0000313" key="2">
    <source>
        <dbReference type="Proteomes" id="UP001598130"/>
    </source>
</evidence>
<evidence type="ECO:0000313" key="1">
    <source>
        <dbReference type="EMBL" id="MFD3264350.1"/>
    </source>
</evidence>